<proteinExistence type="predicted"/>
<gene>
    <name evidence="2" type="ORF">DV451_002980</name>
</gene>
<protein>
    <submittedName>
        <fullName evidence="2">Uncharacterized protein</fullName>
    </submittedName>
</protein>
<feature type="region of interest" description="Disordered" evidence="1">
    <location>
        <begin position="85"/>
        <end position="131"/>
    </location>
</feature>
<dbReference type="AlphaFoldDB" id="A0A9P5G587"/>
<dbReference type="Proteomes" id="UP000750522">
    <property type="component" value="Unassembled WGS sequence"/>
</dbReference>
<accession>A0A9P5G587</accession>
<comment type="caution">
    <text evidence="2">The sequence shown here is derived from an EMBL/GenBank/DDBJ whole genome shotgun (WGS) entry which is preliminary data.</text>
</comment>
<organism evidence="2 3">
    <name type="scientific">Geotrichum candidum</name>
    <name type="common">Oospora lactis</name>
    <name type="synonym">Dipodascus geotrichum</name>
    <dbReference type="NCBI Taxonomy" id="1173061"/>
    <lineage>
        <taxon>Eukaryota</taxon>
        <taxon>Fungi</taxon>
        <taxon>Dikarya</taxon>
        <taxon>Ascomycota</taxon>
        <taxon>Saccharomycotina</taxon>
        <taxon>Dipodascomycetes</taxon>
        <taxon>Dipodascales</taxon>
        <taxon>Dipodascaceae</taxon>
        <taxon>Geotrichum</taxon>
    </lineage>
</organism>
<evidence type="ECO:0000256" key="1">
    <source>
        <dbReference type="SAM" id="MobiDB-lite"/>
    </source>
</evidence>
<evidence type="ECO:0000313" key="2">
    <source>
        <dbReference type="EMBL" id="KAF5099447.1"/>
    </source>
</evidence>
<name>A0A9P5G587_GEOCN</name>
<sequence>MISYYKRSDLTLLKQPSKDEALSSIQIPMDLYPDNTTNGTAVPAVTRVPMAPSDTMLLAPAIAPAPPRLLPPANPAAMSLVPMMTPPPTLVPSSQPQPASPHSNNSLPILRLPSPPAWLNQGQPKKQDLPNDMLSEDRRALGMLDRVFII</sequence>
<feature type="compositionally biased region" description="Low complexity" evidence="1">
    <location>
        <begin position="91"/>
        <end position="106"/>
    </location>
</feature>
<evidence type="ECO:0000313" key="3">
    <source>
        <dbReference type="Proteomes" id="UP000750522"/>
    </source>
</evidence>
<reference evidence="2" key="2">
    <citation type="submission" date="2020-01" db="EMBL/GenBank/DDBJ databases">
        <authorList>
            <person name="Perkins V."/>
            <person name="Lessard M.-H."/>
            <person name="Dugat-Bony E."/>
            <person name="Frenette M."/>
            <person name="Labrie S."/>
        </authorList>
    </citation>
    <scope>NUCLEOTIDE SEQUENCE</scope>
    <source>
        <strain evidence="2">LMA-70</strain>
    </source>
</reference>
<reference evidence="2" key="1">
    <citation type="journal article" date="2020" name="Front. Microbiol.">
        <title>Phenotypic and Genetic Characterization of the Cheese Ripening Yeast Geotrichum candidum.</title>
        <authorList>
            <person name="Perkins V."/>
            <person name="Vignola S."/>
            <person name="Lessard M.H."/>
            <person name="Plante P.L."/>
            <person name="Corbeil J."/>
            <person name="Dugat-Bony E."/>
            <person name="Frenette M."/>
            <person name="Labrie S."/>
        </authorList>
    </citation>
    <scope>NUCLEOTIDE SEQUENCE</scope>
    <source>
        <strain evidence="2">LMA-70</strain>
    </source>
</reference>
<dbReference type="EMBL" id="QQZK01000059">
    <property type="protein sequence ID" value="KAF5099447.1"/>
    <property type="molecule type" value="Genomic_DNA"/>
</dbReference>